<accession>A0AA96GQP4</accession>
<dbReference type="AlphaFoldDB" id="A0AA96GQP4"/>
<sequence length="55" mass="6370">MRPWGSLLCSVPRSFASTGQTHKRDSIQSEQGSGNILNGWRKRYQERNLKIALFY</sequence>
<dbReference type="KEGG" id="nneo:PQG83_19020"/>
<evidence type="ECO:0000313" key="1">
    <source>
        <dbReference type="EMBL" id="WNM61811.1"/>
    </source>
</evidence>
<protein>
    <submittedName>
        <fullName evidence="1">Uncharacterized protein</fullName>
    </submittedName>
</protein>
<organism evidence="1 2">
    <name type="scientific">Candidatus Nitrospira neomarina</name>
    <dbReference type="NCBI Taxonomy" id="3020899"/>
    <lineage>
        <taxon>Bacteria</taxon>
        <taxon>Pseudomonadati</taxon>
        <taxon>Nitrospirota</taxon>
        <taxon>Nitrospiria</taxon>
        <taxon>Nitrospirales</taxon>
        <taxon>Nitrospiraceae</taxon>
        <taxon>Nitrospira</taxon>
    </lineage>
</organism>
<dbReference type="RefSeq" id="WP_312744397.1">
    <property type="nucleotide sequence ID" value="NZ_CP116968.1"/>
</dbReference>
<keyword evidence="2" id="KW-1185">Reference proteome</keyword>
<reference evidence="1 2" key="1">
    <citation type="submission" date="2023-01" db="EMBL/GenBank/DDBJ databases">
        <title>Cultivation and genomic characterization of new, ubiquitous marine nitrite-oxidizing bacteria from the Nitrospirales.</title>
        <authorList>
            <person name="Mueller A.J."/>
            <person name="Daebeler A."/>
            <person name="Herbold C.W."/>
            <person name="Kirkegaard R.H."/>
            <person name="Daims H."/>
        </authorList>
    </citation>
    <scope>NUCLEOTIDE SEQUENCE [LARGE SCALE GENOMIC DNA]</scope>
    <source>
        <strain evidence="1 2">DK</strain>
    </source>
</reference>
<dbReference type="Proteomes" id="UP001302494">
    <property type="component" value="Chromosome"/>
</dbReference>
<evidence type="ECO:0000313" key="2">
    <source>
        <dbReference type="Proteomes" id="UP001302494"/>
    </source>
</evidence>
<dbReference type="EMBL" id="CP116968">
    <property type="protein sequence ID" value="WNM61811.1"/>
    <property type="molecule type" value="Genomic_DNA"/>
</dbReference>
<name>A0AA96GQP4_9BACT</name>
<proteinExistence type="predicted"/>
<gene>
    <name evidence="1" type="ORF">PQG83_19020</name>
</gene>